<proteinExistence type="predicted"/>
<accession>A0A087UPS9</accession>
<gene>
    <name evidence="1" type="ORF">X975_05178</name>
</gene>
<sequence length="57" mass="6874">FPARVQFTWLCTKNGLSFFEIGNFKCRPLYIFYTSCYSILKKLPKTFYILFLQVHIQ</sequence>
<reference evidence="1 2" key="1">
    <citation type="submission" date="2013-11" db="EMBL/GenBank/DDBJ databases">
        <title>Genome sequencing of Stegodyphus mimosarum.</title>
        <authorList>
            <person name="Bechsgaard J."/>
        </authorList>
    </citation>
    <scope>NUCLEOTIDE SEQUENCE [LARGE SCALE GENOMIC DNA]</scope>
</reference>
<evidence type="ECO:0000313" key="1">
    <source>
        <dbReference type="EMBL" id="KFM79368.1"/>
    </source>
</evidence>
<dbReference type="EMBL" id="KK120920">
    <property type="protein sequence ID" value="KFM79368.1"/>
    <property type="molecule type" value="Genomic_DNA"/>
</dbReference>
<keyword evidence="2" id="KW-1185">Reference proteome</keyword>
<evidence type="ECO:0000313" key="2">
    <source>
        <dbReference type="Proteomes" id="UP000054359"/>
    </source>
</evidence>
<protein>
    <submittedName>
        <fullName evidence="1">Uncharacterized protein</fullName>
    </submittedName>
</protein>
<dbReference type="AlphaFoldDB" id="A0A087UPS9"/>
<organism evidence="1 2">
    <name type="scientific">Stegodyphus mimosarum</name>
    <name type="common">African social velvet spider</name>
    <dbReference type="NCBI Taxonomy" id="407821"/>
    <lineage>
        <taxon>Eukaryota</taxon>
        <taxon>Metazoa</taxon>
        <taxon>Ecdysozoa</taxon>
        <taxon>Arthropoda</taxon>
        <taxon>Chelicerata</taxon>
        <taxon>Arachnida</taxon>
        <taxon>Araneae</taxon>
        <taxon>Araneomorphae</taxon>
        <taxon>Entelegynae</taxon>
        <taxon>Eresoidea</taxon>
        <taxon>Eresidae</taxon>
        <taxon>Stegodyphus</taxon>
    </lineage>
</organism>
<dbReference type="Proteomes" id="UP000054359">
    <property type="component" value="Unassembled WGS sequence"/>
</dbReference>
<feature type="non-terminal residue" evidence="1">
    <location>
        <position position="1"/>
    </location>
</feature>
<name>A0A087UPS9_STEMI</name>
<feature type="non-terminal residue" evidence="1">
    <location>
        <position position="57"/>
    </location>
</feature>